<evidence type="ECO:0000313" key="2">
    <source>
        <dbReference type="Proteomes" id="UP000544054"/>
    </source>
</evidence>
<dbReference type="EMBL" id="JABBGI010000004">
    <property type="protein sequence ID" value="NML69056.1"/>
    <property type="molecule type" value="Genomic_DNA"/>
</dbReference>
<name>A0A7Y0AKN2_9FLAO</name>
<reference evidence="1 2" key="1">
    <citation type="submission" date="2020-04" db="EMBL/GenBank/DDBJ databases">
        <title>Chryseobacterium sp. RP-3-3 sp. nov., isolated from Jeju soil.</title>
        <authorList>
            <person name="Dahal R.H."/>
        </authorList>
    </citation>
    <scope>NUCLEOTIDE SEQUENCE [LARGE SCALE GENOMIC DNA]</scope>
    <source>
        <strain evidence="1 2">RP-3-3</strain>
    </source>
</reference>
<sequence length="176" mass="18616">MMAPSGLGWLMLNISTLNSLGIPRPSVFELGTSMTNFLSAQGIRGKQTLSPVAEVANNSGSGVTYNAGTSQITFTPGLYSITFTYEAEHNNGACSLSSYFVDFPVGSVGAQRIHSTSSHNTGVLSNHGGNIIYTTRITSNFVWTIQLGRGQSGNCLGTGNTLFQKSTQISILRIGN</sequence>
<dbReference type="RefSeq" id="WP_169233625.1">
    <property type="nucleotide sequence ID" value="NZ_JABBGI010000004.1"/>
</dbReference>
<keyword evidence="2" id="KW-1185">Reference proteome</keyword>
<organism evidence="1 2">
    <name type="scientific">Chryseobacterium antibioticum</name>
    <dbReference type="NCBI Taxonomy" id="2728847"/>
    <lineage>
        <taxon>Bacteria</taxon>
        <taxon>Pseudomonadati</taxon>
        <taxon>Bacteroidota</taxon>
        <taxon>Flavobacteriia</taxon>
        <taxon>Flavobacteriales</taxon>
        <taxon>Weeksellaceae</taxon>
        <taxon>Chryseobacterium group</taxon>
        <taxon>Chryseobacterium</taxon>
    </lineage>
</organism>
<comment type="caution">
    <text evidence="1">The sequence shown here is derived from an EMBL/GenBank/DDBJ whole genome shotgun (WGS) entry which is preliminary data.</text>
</comment>
<gene>
    <name evidence="1" type="ORF">HHL23_04525</name>
</gene>
<accession>A0A7Y0AKN2</accession>
<evidence type="ECO:0000313" key="1">
    <source>
        <dbReference type="EMBL" id="NML69056.1"/>
    </source>
</evidence>
<evidence type="ECO:0008006" key="3">
    <source>
        <dbReference type="Google" id="ProtNLM"/>
    </source>
</evidence>
<protein>
    <recommendedName>
        <fullName evidence="3">C1q domain-containing protein</fullName>
    </recommendedName>
</protein>
<dbReference type="AlphaFoldDB" id="A0A7Y0AKN2"/>
<dbReference type="Proteomes" id="UP000544054">
    <property type="component" value="Unassembled WGS sequence"/>
</dbReference>
<proteinExistence type="predicted"/>